<evidence type="ECO:0000256" key="1">
    <source>
        <dbReference type="SAM" id="SignalP"/>
    </source>
</evidence>
<feature type="signal peptide" evidence="1">
    <location>
        <begin position="1"/>
        <end position="24"/>
    </location>
</feature>
<feature type="domain" description="Mannosyl-glycoprotein endo-beta-N-acetylglucosamidase-like" evidence="2">
    <location>
        <begin position="66"/>
        <end position="189"/>
    </location>
</feature>
<gene>
    <name evidence="3" type="ORF">E0Y62_00620</name>
</gene>
<dbReference type="OrthoDB" id="9763643at2"/>
<evidence type="ECO:0000259" key="2">
    <source>
        <dbReference type="Pfam" id="PF01832"/>
    </source>
</evidence>
<organism evidence="3 4">
    <name type="scientific">Cytobacillus praedii</name>
    <dbReference type="NCBI Taxonomy" id="1742358"/>
    <lineage>
        <taxon>Bacteria</taxon>
        <taxon>Bacillati</taxon>
        <taxon>Bacillota</taxon>
        <taxon>Bacilli</taxon>
        <taxon>Bacillales</taxon>
        <taxon>Bacillaceae</taxon>
        <taxon>Cytobacillus</taxon>
    </lineage>
</organism>
<dbReference type="Proteomes" id="UP000293846">
    <property type="component" value="Unassembled WGS sequence"/>
</dbReference>
<evidence type="ECO:0000313" key="3">
    <source>
        <dbReference type="EMBL" id="TCJ06343.1"/>
    </source>
</evidence>
<accession>A0A4R1B5C1</accession>
<dbReference type="GO" id="GO:0004040">
    <property type="term" value="F:amidase activity"/>
    <property type="evidence" value="ECO:0007669"/>
    <property type="project" value="InterPro"/>
</dbReference>
<keyword evidence="1" id="KW-0732">Signal</keyword>
<evidence type="ECO:0000313" key="4">
    <source>
        <dbReference type="Proteomes" id="UP000293846"/>
    </source>
</evidence>
<dbReference type="EMBL" id="SJTH01000001">
    <property type="protein sequence ID" value="TCJ06343.1"/>
    <property type="molecule type" value="Genomic_DNA"/>
</dbReference>
<dbReference type="InterPro" id="IPR002901">
    <property type="entry name" value="MGlyc_endo_b_GlcNAc-like_dom"/>
</dbReference>
<proteinExistence type="predicted"/>
<dbReference type="AlphaFoldDB" id="A0A4R1B5C1"/>
<keyword evidence="4" id="KW-1185">Reference proteome</keyword>
<dbReference type="STRING" id="1742358.GCA_001439605_00410"/>
<protein>
    <recommendedName>
        <fullName evidence="2">Mannosyl-glycoprotein endo-beta-N-acetylglucosamidase-like domain-containing protein</fullName>
    </recommendedName>
</protein>
<sequence length="380" mass="41986">MMKKVYLLLFVLVMSLIPTVSAEAASEKVAIEGNSILTAKQMGDFVLLKKPDPKLTTVDIYRLADLYLSIGRMEGIRGDIAFAQAIHETGFFQYGNDVLPEQNNFSGIGAVGGGAQGAFFNTPEEGVRAQIQHLKAYANNEPLVTEKIDPRFDYVKRGIAPYWTDLNNRWAVPGNGYGEKVLSIFDEMKQINLAIPNVSSEWTSKLPAASVYLKADMPLISPDGKTEKILKKGFSYKVFGTLGNNYNLGGNYVIAANSSKMSVYIGRLHIKSKNIDLYKPDGKVHRKMIPGEIVKVFSYDENAYYVGGGYYIKKGTDVSFYKGTIQIKADSPLIDAAGNTAKILKNGQVFRVYAINGNKLDLGGGFYLNYDKTKHVYTNN</sequence>
<comment type="caution">
    <text evidence="3">The sequence shown here is derived from an EMBL/GenBank/DDBJ whole genome shotgun (WGS) entry which is preliminary data.</text>
</comment>
<feature type="chain" id="PRO_5020943422" description="Mannosyl-glycoprotein endo-beta-N-acetylglucosamidase-like domain-containing protein" evidence="1">
    <location>
        <begin position="25"/>
        <end position="380"/>
    </location>
</feature>
<name>A0A4R1B5C1_9BACI</name>
<dbReference type="Pfam" id="PF01832">
    <property type="entry name" value="Glucosaminidase"/>
    <property type="match status" value="1"/>
</dbReference>
<reference evidence="3 4" key="1">
    <citation type="submission" date="2019-03" db="EMBL/GenBank/DDBJ databases">
        <authorList>
            <person name="Jensen L."/>
            <person name="Storgaard J."/>
            <person name="Sulaj E."/>
            <person name="Schramm A."/>
            <person name="Marshall I.P.G."/>
        </authorList>
    </citation>
    <scope>NUCLEOTIDE SEQUENCE [LARGE SCALE GENOMIC DNA]</scope>
    <source>
        <strain evidence="3 4">2017H2G3</strain>
    </source>
</reference>